<dbReference type="AlphaFoldDB" id="A0A843UDD5"/>
<dbReference type="Proteomes" id="UP000652761">
    <property type="component" value="Unassembled WGS sequence"/>
</dbReference>
<evidence type="ECO:0000313" key="2">
    <source>
        <dbReference type="Proteomes" id="UP000652761"/>
    </source>
</evidence>
<comment type="caution">
    <text evidence="1">The sequence shown here is derived from an EMBL/GenBank/DDBJ whole genome shotgun (WGS) entry which is preliminary data.</text>
</comment>
<accession>A0A843UDD5</accession>
<name>A0A843UDD5_COLES</name>
<reference evidence="1" key="1">
    <citation type="submission" date="2017-07" db="EMBL/GenBank/DDBJ databases">
        <title>Taro Niue Genome Assembly and Annotation.</title>
        <authorList>
            <person name="Atibalentja N."/>
            <person name="Keating K."/>
            <person name="Fields C.J."/>
        </authorList>
    </citation>
    <scope>NUCLEOTIDE SEQUENCE</scope>
    <source>
        <strain evidence="1">Niue_2</strain>
        <tissue evidence="1">Leaf</tissue>
    </source>
</reference>
<evidence type="ECO:0000313" key="1">
    <source>
        <dbReference type="EMBL" id="MQL78129.1"/>
    </source>
</evidence>
<keyword evidence="2" id="KW-1185">Reference proteome</keyword>
<proteinExistence type="predicted"/>
<dbReference type="EMBL" id="NMUH01000384">
    <property type="protein sequence ID" value="MQL78129.1"/>
    <property type="molecule type" value="Genomic_DNA"/>
</dbReference>
<gene>
    <name evidence="1" type="ORF">Taro_010560</name>
</gene>
<organism evidence="1 2">
    <name type="scientific">Colocasia esculenta</name>
    <name type="common">Wild taro</name>
    <name type="synonym">Arum esculentum</name>
    <dbReference type="NCBI Taxonomy" id="4460"/>
    <lineage>
        <taxon>Eukaryota</taxon>
        <taxon>Viridiplantae</taxon>
        <taxon>Streptophyta</taxon>
        <taxon>Embryophyta</taxon>
        <taxon>Tracheophyta</taxon>
        <taxon>Spermatophyta</taxon>
        <taxon>Magnoliopsida</taxon>
        <taxon>Liliopsida</taxon>
        <taxon>Araceae</taxon>
        <taxon>Aroideae</taxon>
        <taxon>Colocasieae</taxon>
        <taxon>Colocasia</taxon>
    </lineage>
</organism>
<protein>
    <submittedName>
        <fullName evidence="1">Uncharacterized protein</fullName>
    </submittedName>
</protein>
<sequence length="489" mass="53078">MGCGGAVENPTVGTMVDFRHRRNHCVGLIRMTEGKAATEVAGRSQGRQDSALSEGMMAWPPSPLWSVSGTAGIVAPAFARHSRNCHTGLRTAGGEAATASRRKLIGKTRLYITGGNDGATVVATAERSVWYKKKGAVLKGHTLRTCKTQLSAHSVQELTTLALTAADNTRRHSRLRNPSDTELPRRALDINSGLASSVVVWRLFRNASLVRYPRFFVSQARVFVVLGVCPSTVWYRRACYGVPCYGTGLLVVSVLVPCGNRALDINSGLASRWATRAFFFPHLLPSSSLTCTLVPLDYFRRSTGARGKAVMRAAVADQAGNDGLEGGIRGKLLGIQCKSSVVVRRLFRNASLVRYPGFFVSQARVFVVLGVCPSTVWFRRVGPFVRDCETERLFLCCVVRVGYWPDQPVVRFRVVASFLSDSSFATCHGSSDDTDLDGTTQVPGQSPEVTAWLTKNLGHPTGGVTTVGGNIDCRLWKIDGKGYGRLYPS</sequence>